<dbReference type="NCBIfam" id="NF033788">
    <property type="entry name" value="HTH_metalloreg"/>
    <property type="match status" value="1"/>
</dbReference>
<evidence type="ECO:0000256" key="1">
    <source>
        <dbReference type="ARBA" id="ARBA00023015"/>
    </source>
</evidence>
<dbReference type="InterPro" id="IPR036388">
    <property type="entry name" value="WH-like_DNA-bd_sf"/>
</dbReference>
<evidence type="ECO:0000259" key="4">
    <source>
        <dbReference type="PROSITE" id="PS50987"/>
    </source>
</evidence>
<dbReference type="InterPro" id="IPR001845">
    <property type="entry name" value="HTH_ArsR_DNA-bd_dom"/>
</dbReference>
<protein>
    <submittedName>
        <fullName evidence="5">Metalloregulator ArsR/SmtB family transcription factor</fullName>
    </submittedName>
</protein>
<comment type="caution">
    <text evidence="5">The sequence shown here is derived from an EMBL/GenBank/DDBJ whole genome shotgun (WGS) entry which is preliminary data.</text>
</comment>
<dbReference type="InterPro" id="IPR011991">
    <property type="entry name" value="ArsR-like_HTH"/>
</dbReference>
<dbReference type="PROSITE" id="PS50987">
    <property type="entry name" value="HTH_ARSR_2"/>
    <property type="match status" value="1"/>
</dbReference>
<keyword evidence="1" id="KW-0805">Transcription regulation</keyword>
<feature type="domain" description="HTH arsR-type" evidence="4">
    <location>
        <begin position="1"/>
        <end position="92"/>
    </location>
</feature>
<dbReference type="Gene3D" id="1.10.10.10">
    <property type="entry name" value="Winged helix-like DNA-binding domain superfamily/Winged helix DNA-binding domain"/>
    <property type="match status" value="1"/>
</dbReference>
<evidence type="ECO:0000256" key="3">
    <source>
        <dbReference type="ARBA" id="ARBA00023163"/>
    </source>
</evidence>
<organism evidence="5 6">
    <name type="scientific">Jeotgalibacillus haloalkalitolerans</name>
    <dbReference type="NCBI Taxonomy" id="3104292"/>
    <lineage>
        <taxon>Bacteria</taxon>
        <taxon>Bacillati</taxon>
        <taxon>Bacillota</taxon>
        <taxon>Bacilli</taxon>
        <taxon>Bacillales</taxon>
        <taxon>Caryophanaceae</taxon>
        <taxon>Jeotgalibacillus</taxon>
    </lineage>
</organism>
<dbReference type="SUPFAM" id="SSF46785">
    <property type="entry name" value="Winged helix' DNA-binding domain"/>
    <property type="match status" value="1"/>
</dbReference>
<dbReference type="EMBL" id="JAXQNN010000003">
    <property type="protein sequence ID" value="MDZ5712721.1"/>
    <property type="molecule type" value="Genomic_DNA"/>
</dbReference>
<dbReference type="InterPro" id="IPR036390">
    <property type="entry name" value="WH_DNA-bd_sf"/>
</dbReference>
<dbReference type="RefSeq" id="WP_322421700.1">
    <property type="nucleotide sequence ID" value="NZ_JAXQNN010000003.1"/>
</dbReference>
<proteinExistence type="predicted"/>
<dbReference type="Pfam" id="PF01022">
    <property type="entry name" value="HTH_5"/>
    <property type="match status" value="1"/>
</dbReference>
<keyword evidence="3" id="KW-0804">Transcription</keyword>
<keyword evidence="2" id="KW-0238">DNA-binding</keyword>
<evidence type="ECO:0000256" key="2">
    <source>
        <dbReference type="ARBA" id="ARBA00023125"/>
    </source>
</evidence>
<keyword evidence="6" id="KW-1185">Reference proteome</keyword>
<reference evidence="5 6" key="1">
    <citation type="submission" date="2023-12" db="EMBL/GenBank/DDBJ databases">
        <title>Jeotgalibacillus haloalkaliphilus sp. nov., a novel salt-tolerant bacteria, isolated from the estuary of the Fenhe River into the Yellow River.</title>
        <authorList>
            <person name="Li Y."/>
        </authorList>
    </citation>
    <scope>NUCLEOTIDE SEQUENCE [LARGE SCALE GENOMIC DNA]</scope>
    <source>
        <strain evidence="5 6">HH7-29</strain>
    </source>
</reference>
<name>A0ABU5KP28_9BACL</name>
<dbReference type="PANTHER" id="PTHR33154:SF33">
    <property type="entry name" value="TRANSCRIPTIONAL REPRESSOR SDPR"/>
    <property type="match status" value="1"/>
</dbReference>
<dbReference type="Proteomes" id="UP001292084">
    <property type="component" value="Unassembled WGS sequence"/>
</dbReference>
<gene>
    <name evidence="5" type="ORF">UFB30_10830</name>
</gene>
<dbReference type="CDD" id="cd00090">
    <property type="entry name" value="HTH_ARSR"/>
    <property type="match status" value="1"/>
</dbReference>
<sequence>MSDANHIKMFQAVGDEKRYKILELLQGGARTVGEIADELGYLQPQTSKHLKILHEAGLVRVEAVANKRFYHLEKSGFMALQNWLSSYIQQWEDQLDRLDAHLKEEES</sequence>
<dbReference type="PRINTS" id="PR00778">
    <property type="entry name" value="HTHARSR"/>
</dbReference>
<dbReference type="PANTHER" id="PTHR33154">
    <property type="entry name" value="TRANSCRIPTIONAL REGULATOR, ARSR FAMILY"/>
    <property type="match status" value="1"/>
</dbReference>
<evidence type="ECO:0000313" key="6">
    <source>
        <dbReference type="Proteomes" id="UP001292084"/>
    </source>
</evidence>
<dbReference type="InterPro" id="IPR051081">
    <property type="entry name" value="HTH_MetalResp_TranReg"/>
</dbReference>
<dbReference type="SMART" id="SM00418">
    <property type="entry name" value="HTH_ARSR"/>
    <property type="match status" value="1"/>
</dbReference>
<accession>A0ABU5KP28</accession>
<evidence type="ECO:0000313" key="5">
    <source>
        <dbReference type="EMBL" id="MDZ5712721.1"/>
    </source>
</evidence>